<dbReference type="GO" id="GO:0071949">
    <property type="term" value="F:FAD binding"/>
    <property type="evidence" value="ECO:0007669"/>
    <property type="project" value="TreeGrafter"/>
</dbReference>
<dbReference type="Proteomes" id="UP000582659">
    <property type="component" value="Unassembled WGS sequence"/>
</dbReference>
<evidence type="ECO:0000256" key="3">
    <source>
        <dbReference type="ARBA" id="ARBA00022827"/>
    </source>
</evidence>
<evidence type="ECO:0000259" key="5">
    <source>
        <dbReference type="Pfam" id="PF07992"/>
    </source>
</evidence>
<evidence type="ECO:0000256" key="1">
    <source>
        <dbReference type="ARBA" id="ARBA00006442"/>
    </source>
</evidence>
<dbReference type="Proteomes" id="UP000095284">
    <property type="component" value="Unplaced"/>
</dbReference>
<keyword evidence="2" id="KW-0285">Flavoprotein</keyword>
<dbReference type="WBParaSite" id="BXY_1616400.1">
    <property type="protein sequence ID" value="BXY_1616400.1"/>
    <property type="gene ID" value="BXY_1616400"/>
</dbReference>
<dbReference type="Gene3D" id="3.50.50.60">
    <property type="entry name" value="FAD/NAD(P)-binding domain"/>
    <property type="match status" value="2"/>
</dbReference>
<reference evidence="9" key="1">
    <citation type="submission" date="2016-11" db="UniProtKB">
        <authorList>
            <consortium name="WormBaseParasite"/>
        </authorList>
    </citation>
    <scope>IDENTIFICATION</scope>
</reference>
<dbReference type="Proteomes" id="UP000659654">
    <property type="component" value="Unassembled WGS sequence"/>
</dbReference>
<dbReference type="Gene3D" id="3.30.390.30">
    <property type="match status" value="1"/>
</dbReference>
<dbReference type="EMBL" id="CAJFCV020000003">
    <property type="protein sequence ID" value="CAG9108826.1"/>
    <property type="molecule type" value="Genomic_DNA"/>
</dbReference>
<dbReference type="GO" id="GO:0005739">
    <property type="term" value="C:mitochondrion"/>
    <property type="evidence" value="ECO:0007669"/>
    <property type="project" value="TreeGrafter"/>
</dbReference>
<dbReference type="PANTHER" id="PTHR43557:SF4">
    <property type="entry name" value="APOPTOSIS-INDUCING FACTOR 1, MITOCHONDRIAL"/>
    <property type="match status" value="1"/>
</dbReference>
<evidence type="ECO:0000313" key="9">
    <source>
        <dbReference type="WBParaSite" id="BXY_1616400.1"/>
    </source>
</evidence>
<protein>
    <submittedName>
        <fullName evidence="6">(pine wood nematode) hypothetical protein</fullName>
    </submittedName>
    <submittedName>
        <fullName evidence="9">Pyr_redox_2 domain-containing protein</fullName>
    </submittedName>
</protein>
<comment type="similarity">
    <text evidence="1">Belongs to the FAD-dependent oxidoreductase family.</text>
</comment>
<keyword evidence="3" id="KW-0274">FAD</keyword>
<evidence type="ECO:0000256" key="2">
    <source>
        <dbReference type="ARBA" id="ARBA00022630"/>
    </source>
</evidence>
<evidence type="ECO:0000313" key="8">
    <source>
        <dbReference type="Proteomes" id="UP000659654"/>
    </source>
</evidence>
<dbReference type="InterPro" id="IPR050446">
    <property type="entry name" value="FAD-oxidoreductase/Apoptosis"/>
</dbReference>
<reference evidence="6" key="2">
    <citation type="submission" date="2020-09" db="EMBL/GenBank/DDBJ databases">
        <authorList>
            <person name="Kikuchi T."/>
        </authorList>
    </citation>
    <scope>NUCLEOTIDE SEQUENCE</scope>
    <source>
        <strain evidence="6">Ka4C1</strain>
    </source>
</reference>
<dbReference type="InterPro" id="IPR036188">
    <property type="entry name" value="FAD/NAD-bd_sf"/>
</dbReference>
<dbReference type="eggNOG" id="KOG1346">
    <property type="taxonomic scope" value="Eukaryota"/>
</dbReference>
<feature type="domain" description="FAD/NAD(P)-binding" evidence="5">
    <location>
        <begin position="54"/>
        <end position="378"/>
    </location>
</feature>
<dbReference type="InterPro" id="IPR023753">
    <property type="entry name" value="FAD/NAD-binding_dom"/>
</dbReference>
<dbReference type="AlphaFoldDB" id="A0A1I7SSZ6"/>
<name>A0A1I7SSZ6_BURXY</name>
<evidence type="ECO:0000313" key="7">
    <source>
        <dbReference type="Proteomes" id="UP000095284"/>
    </source>
</evidence>
<dbReference type="GO" id="GO:0006915">
    <property type="term" value="P:apoptotic process"/>
    <property type="evidence" value="ECO:0007669"/>
    <property type="project" value="TreeGrafter"/>
</dbReference>
<accession>A0A1I7SSZ6</accession>
<dbReference type="GO" id="GO:0016174">
    <property type="term" value="F:NAD(P)H oxidase H2O2-forming activity"/>
    <property type="evidence" value="ECO:0007669"/>
    <property type="project" value="TreeGrafter"/>
</dbReference>
<dbReference type="PRINTS" id="PR00368">
    <property type="entry name" value="FADPNR"/>
</dbReference>
<dbReference type="SMR" id="A0A1I7SSZ6"/>
<dbReference type="SUPFAM" id="SSF51905">
    <property type="entry name" value="FAD/NAD(P)-binding domain"/>
    <property type="match status" value="2"/>
</dbReference>
<keyword evidence="4" id="KW-0560">Oxidoreductase</keyword>
<gene>
    <name evidence="6" type="ORF">BXYJ_LOCUS6851</name>
</gene>
<dbReference type="SUPFAM" id="SSF55424">
    <property type="entry name" value="FAD/NAD-linked reductases, dimerisation (C-terminal) domain"/>
    <property type="match status" value="1"/>
</dbReference>
<keyword evidence="8" id="KW-1185">Reference proteome</keyword>
<dbReference type="Pfam" id="PF07992">
    <property type="entry name" value="Pyr_redox_2"/>
    <property type="match status" value="1"/>
</dbReference>
<evidence type="ECO:0000256" key="4">
    <source>
        <dbReference type="ARBA" id="ARBA00023002"/>
    </source>
</evidence>
<dbReference type="PANTHER" id="PTHR43557">
    <property type="entry name" value="APOPTOSIS-INDUCING FACTOR 1"/>
    <property type="match status" value="1"/>
</dbReference>
<dbReference type="GO" id="GO:0033108">
    <property type="term" value="P:mitochondrial respiratory chain complex assembly"/>
    <property type="evidence" value="ECO:0007669"/>
    <property type="project" value="TreeGrafter"/>
</dbReference>
<proteinExistence type="inferred from homology"/>
<dbReference type="OrthoDB" id="6029at2759"/>
<dbReference type="InterPro" id="IPR016156">
    <property type="entry name" value="FAD/NAD-linked_Rdtase_dimer_sf"/>
</dbReference>
<dbReference type="PRINTS" id="PR00411">
    <property type="entry name" value="PNDRDTASEI"/>
</dbReference>
<organism evidence="7 9">
    <name type="scientific">Bursaphelenchus xylophilus</name>
    <name type="common">Pinewood nematode worm</name>
    <name type="synonym">Aphelenchoides xylophilus</name>
    <dbReference type="NCBI Taxonomy" id="6326"/>
    <lineage>
        <taxon>Eukaryota</taxon>
        <taxon>Metazoa</taxon>
        <taxon>Ecdysozoa</taxon>
        <taxon>Nematoda</taxon>
        <taxon>Chromadorea</taxon>
        <taxon>Rhabditida</taxon>
        <taxon>Tylenchina</taxon>
        <taxon>Tylenchomorpha</taxon>
        <taxon>Aphelenchoidea</taxon>
        <taxon>Aphelenchoididae</taxon>
        <taxon>Bursaphelenchus</taxon>
    </lineage>
</organism>
<sequence length="503" mass="56175">MRKSFINKVFVGVGAVGLTEICLNQDLDFRKACISRPRVAFAESKDKSSGVIPYVLIGGGTASYFAALTIRARDPDAKVLIIGDEVHSSYNRPALSKDLWWHNANPDDPESLEYIGYKGRKKHIGYEAEGFYIEPEKMKDFEHGCVGLMRKTKVTRIDADKKIVYLANGKEIYYDKCLIATGASPVVSAPFDKDELEGKVFSFKNIEDYITLRKALKPGTKVAVLDGGLLGTELSFSIKHFSEDVEVVQLVPESFCLSKVLPPKLAEECLSGIESAGVRVIRNVKVESAKKLPNGMVYLKLNTDRGTVTVVVDYVVDGHSWKPNVEIAEKSRLEVDNVNQGILANSELMVRKDIYAAGDVVSFYDPVLGRMRKQQIEHAEITGRCAGENMSGGRKVLPRRASFRSRVGETLFLEGVGITDPKLNTVVFRSDDKESFPRWICFYLDEKERIVGVITCNMTYTLEYARKLIVDAQPRLDLYQVAKLFSLYKAEKTEDSVDESTAN</sequence>
<dbReference type="EMBL" id="CAJFDI010000003">
    <property type="protein sequence ID" value="CAD5221785.1"/>
    <property type="molecule type" value="Genomic_DNA"/>
</dbReference>
<evidence type="ECO:0000313" key="6">
    <source>
        <dbReference type="EMBL" id="CAD5221785.1"/>
    </source>
</evidence>